<name>H1VM91_COLHI</name>
<reference evidence="2" key="1">
    <citation type="journal article" date="2012" name="Nat. Genet.">
        <title>Lifestyle transitions in plant pathogenic Colletotrichum fungi deciphered by genome and transcriptome analyses.</title>
        <authorList>
            <person name="O'Connell R.J."/>
            <person name="Thon M.R."/>
            <person name="Hacquard S."/>
            <person name="Amyotte S.G."/>
            <person name="Kleemann J."/>
            <person name="Torres M.F."/>
            <person name="Damm U."/>
            <person name="Buiate E.A."/>
            <person name="Epstein L."/>
            <person name="Alkan N."/>
            <person name="Altmueller J."/>
            <person name="Alvarado-Balderrama L."/>
            <person name="Bauser C.A."/>
            <person name="Becker C."/>
            <person name="Birren B.W."/>
            <person name="Chen Z."/>
            <person name="Choi J."/>
            <person name="Crouch J.A."/>
            <person name="Duvick J.P."/>
            <person name="Farman M.A."/>
            <person name="Gan P."/>
            <person name="Heiman D."/>
            <person name="Henrissat B."/>
            <person name="Howard R.J."/>
            <person name="Kabbage M."/>
            <person name="Koch C."/>
            <person name="Kracher B."/>
            <person name="Kubo Y."/>
            <person name="Law A.D."/>
            <person name="Lebrun M.-H."/>
            <person name="Lee Y.-H."/>
            <person name="Miyara I."/>
            <person name="Moore N."/>
            <person name="Neumann U."/>
            <person name="Nordstroem K."/>
            <person name="Panaccione D.G."/>
            <person name="Panstruga R."/>
            <person name="Place M."/>
            <person name="Proctor R.H."/>
            <person name="Prusky D."/>
            <person name="Rech G."/>
            <person name="Reinhardt R."/>
            <person name="Rollins J.A."/>
            <person name="Rounsley S."/>
            <person name="Schardl C.L."/>
            <person name="Schwartz D.C."/>
            <person name="Shenoy N."/>
            <person name="Shirasu K."/>
            <person name="Sikhakolli U.R."/>
            <person name="Stueber K."/>
            <person name="Sukno S.A."/>
            <person name="Sweigard J.A."/>
            <person name="Takano Y."/>
            <person name="Takahara H."/>
            <person name="Trail F."/>
            <person name="van der Does H.C."/>
            <person name="Voll L.M."/>
            <person name="Will I."/>
            <person name="Young S."/>
            <person name="Zeng Q."/>
            <person name="Zhang J."/>
            <person name="Zhou S."/>
            <person name="Dickman M.B."/>
            <person name="Schulze-Lefert P."/>
            <person name="Ver Loren van Themaat E."/>
            <person name="Ma L.-J."/>
            <person name="Vaillancourt L.J."/>
        </authorList>
    </citation>
    <scope>NUCLEOTIDE SEQUENCE [LARGE SCALE GENOMIC DNA]</scope>
    <source>
        <strain evidence="2">IMI 349063</strain>
    </source>
</reference>
<sequence length="177" mass="20142">MTLLHCIRSAAWPRFAVPSDADQPDMSAQNQLHRHPTACVVYTELKTVYKNPYHGETIFKHAYHQCVRGCGFCLRGNSTRCSASAYLARTPNAPTTGFALLVEQPEPGLGCFNRRSMQHIETPIAFTAVSSCARKRGWYTYNHVYVLRARLRWARRRRGPARRLSSLYCRHVAVAEC</sequence>
<organism evidence="1 2">
    <name type="scientific">Colletotrichum higginsianum (strain IMI 349063)</name>
    <name type="common">Crucifer anthracnose fungus</name>
    <dbReference type="NCBI Taxonomy" id="759273"/>
    <lineage>
        <taxon>Eukaryota</taxon>
        <taxon>Fungi</taxon>
        <taxon>Dikarya</taxon>
        <taxon>Ascomycota</taxon>
        <taxon>Pezizomycotina</taxon>
        <taxon>Sordariomycetes</taxon>
        <taxon>Hypocreomycetidae</taxon>
        <taxon>Glomerellales</taxon>
        <taxon>Glomerellaceae</taxon>
        <taxon>Colletotrichum</taxon>
        <taxon>Colletotrichum destructivum species complex</taxon>
    </lineage>
</organism>
<feature type="non-terminal residue" evidence="1">
    <location>
        <position position="177"/>
    </location>
</feature>
<evidence type="ECO:0000313" key="2">
    <source>
        <dbReference type="Proteomes" id="UP000007174"/>
    </source>
</evidence>
<accession>H1VM91</accession>
<evidence type="ECO:0000313" key="1">
    <source>
        <dbReference type="EMBL" id="CCF41344.1"/>
    </source>
</evidence>
<dbReference type="EMBL" id="CACQ02004643">
    <property type="protein sequence ID" value="CCF41344.1"/>
    <property type="molecule type" value="Genomic_DNA"/>
</dbReference>
<dbReference type="AlphaFoldDB" id="H1VM91"/>
<protein>
    <submittedName>
        <fullName evidence="1">Uncharacterized protein</fullName>
    </submittedName>
</protein>
<gene>
    <name evidence="1" type="ORF">CH063_11656</name>
</gene>
<dbReference type="Proteomes" id="UP000007174">
    <property type="component" value="Unassembled WGS sequence"/>
</dbReference>
<dbReference type="HOGENOM" id="CLU_1521357_0_0_1"/>
<proteinExistence type="predicted"/>